<reference evidence="2" key="2">
    <citation type="submission" date="2025-05" db="UniProtKB">
        <authorList>
            <consortium name="EnsemblMetazoa"/>
        </authorList>
    </citation>
    <scope>IDENTIFICATION</scope>
</reference>
<protein>
    <submittedName>
        <fullName evidence="2">Uncharacterized protein</fullName>
    </submittedName>
</protein>
<keyword evidence="1" id="KW-0732">Signal</keyword>
<organism evidence="2 3">
    <name type="scientific">Drosophila rhopaloa</name>
    <name type="common">Fruit fly</name>
    <dbReference type="NCBI Taxonomy" id="1041015"/>
    <lineage>
        <taxon>Eukaryota</taxon>
        <taxon>Metazoa</taxon>
        <taxon>Ecdysozoa</taxon>
        <taxon>Arthropoda</taxon>
        <taxon>Hexapoda</taxon>
        <taxon>Insecta</taxon>
        <taxon>Pterygota</taxon>
        <taxon>Neoptera</taxon>
        <taxon>Endopterygota</taxon>
        <taxon>Diptera</taxon>
        <taxon>Brachycera</taxon>
        <taxon>Muscomorpha</taxon>
        <taxon>Ephydroidea</taxon>
        <taxon>Drosophilidae</taxon>
        <taxon>Drosophila</taxon>
        <taxon>Sophophora</taxon>
    </lineage>
</organism>
<evidence type="ECO:0000256" key="1">
    <source>
        <dbReference type="SAM" id="SignalP"/>
    </source>
</evidence>
<dbReference type="GeneID" id="108037589"/>
<keyword evidence="3" id="KW-1185">Reference proteome</keyword>
<feature type="chain" id="PRO_5046607783" evidence="1">
    <location>
        <begin position="18"/>
        <end position="67"/>
    </location>
</feature>
<evidence type="ECO:0000313" key="2">
    <source>
        <dbReference type="EnsemblMetazoa" id="XP_044313605.1"/>
    </source>
</evidence>
<reference evidence="3" key="1">
    <citation type="journal article" date="2021" name="Elife">
        <title>Highly contiguous assemblies of 101 drosophilid genomes.</title>
        <authorList>
            <person name="Kim B.Y."/>
            <person name="Wang J.R."/>
            <person name="Miller D.E."/>
            <person name="Barmina O."/>
            <person name="Delaney E."/>
            <person name="Thompson A."/>
            <person name="Comeault A.A."/>
            <person name="Peede D."/>
            <person name="D'Agostino E.R."/>
            <person name="Pelaez J."/>
            <person name="Aguilar J.M."/>
            <person name="Haji D."/>
            <person name="Matsunaga T."/>
            <person name="Armstrong E.E."/>
            <person name="Zych M."/>
            <person name="Ogawa Y."/>
            <person name="Stamenkovic-Radak M."/>
            <person name="Jelic M."/>
            <person name="Veselinovic M.S."/>
            <person name="Tanaskovic M."/>
            <person name="Eric P."/>
            <person name="Gao J.J."/>
            <person name="Katoh T.K."/>
            <person name="Toda M.J."/>
            <person name="Watabe H."/>
            <person name="Watada M."/>
            <person name="Davis J.S."/>
            <person name="Moyle L.C."/>
            <person name="Manoli G."/>
            <person name="Bertolini E."/>
            <person name="Kostal V."/>
            <person name="Hawley R.S."/>
            <person name="Takahashi A."/>
            <person name="Jones C.D."/>
            <person name="Price D.K."/>
            <person name="Whiteman N."/>
            <person name="Kopp A."/>
            <person name="Matute D.R."/>
            <person name="Petrov D.A."/>
        </authorList>
    </citation>
    <scope>NUCLEOTIDE SEQUENCE [LARGE SCALE GENOMIC DNA]</scope>
</reference>
<name>A0ABM5J459_DRORH</name>
<accession>A0ABM5J459</accession>
<dbReference type="EnsemblMetazoa" id="XM_044457670.1">
    <property type="protein sequence ID" value="XP_044313605.1"/>
    <property type="gene ID" value="LOC108037589"/>
</dbReference>
<feature type="signal peptide" evidence="1">
    <location>
        <begin position="1"/>
        <end position="17"/>
    </location>
</feature>
<dbReference type="RefSeq" id="XP_044313605.1">
    <property type="nucleotide sequence ID" value="XM_044457670.1"/>
</dbReference>
<dbReference type="Proteomes" id="UP001652680">
    <property type="component" value="Unassembled WGS sequence"/>
</dbReference>
<evidence type="ECO:0000313" key="3">
    <source>
        <dbReference type="Proteomes" id="UP001652680"/>
    </source>
</evidence>
<sequence>MIVVWLILLACNNGGSCVYEKWRNTTHWNLICMEWMELKSGEEDSCPKPWKCCHTTQYEKMIPYSKG</sequence>
<proteinExistence type="predicted"/>